<dbReference type="GeneID" id="136076080"/>
<dbReference type="Pfam" id="PF05699">
    <property type="entry name" value="Dimer_Tnp_hAT"/>
    <property type="match status" value="1"/>
</dbReference>
<organism evidence="2 3">
    <name type="scientific">Hydra vulgaris</name>
    <name type="common">Hydra</name>
    <name type="synonym">Hydra attenuata</name>
    <dbReference type="NCBI Taxonomy" id="6087"/>
    <lineage>
        <taxon>Eukaryota</taxon>
        <taxon>Metazoa</taxon>
        <taxon>Cnidaria</taxon>
        <taxon>Hydrozoa</taxon>
        <taxon>Hydroidolina</taxon>
        <taxon>Anthoathecata</taxon>
        <taxon>Aplanulata</taxon>
        <taxon>Hydridae</taxon>
        <taxon>Hydra</taxon>
    </lineage>
</organism>
<sequence>MILLRKGQRKGTLHGKSMKTAHFHEEESKGFEVKIFNVALDKLLHQIRYRMDIAQKTTDMFSFIWCSPSPSSDEEKLSQKEKCKVLANLYIIDVKEEELIKEIRHINVLKRSNTLGQIESLSSIKLLNRIYQKGLQSIFPSICILLCIFNTIPVSVAEGERSFSKLVLIKSKLRSIMTEERLTNLMVISIENDLAKTLSYENVISSFAMKN</sequence>
<reference evidence="3" key="2">
    <citation type="submission" date="2025-08" db="UniProtKB">
        <authorList>
            <consortium name="RefSeq"/>
        </authorList>
    </citation>
    <scope>IDENTIFICATION</scope>
</reference>
<accession>A0ABM4B9P7</accession>
<reference evidence="2" key="1">
    <citation type="submission" date="2025-05" db="UniProtKB">
        <authorList>
            <consortium name="RefSeq"/>
        </authorList>
    </citation>
    <scope>NUCLEOTIDE SEQUENCE [LARGE SCALE GENOMIC DNA]</scope>
</reference>
<dbReference type="Proteomes" id="UP001652625">
    <property type="component" value="Chromosome 02"/>
</dbReference>
<dbReference type="PANTHER" id="PTHR45749">
    <property type="match status" value="1"/>
</dbReference>
<evidence type="ECO:0000313" key="3">
    <source>
        <dbReference type="RefSeq" id="XP_065645616.1"/>
    </source>
</evidence>
<dbReference type="RefSeq" id="XP_065645616.1">
    <property type="nucleotide sequence ID" value="XM_065789544.1"/>
</dbReference>
<dbReference type="InterPro" id="IPR008906">
    <property type="entry name" value="HATC_C_dom"/>
</dbReference>
<protein>
    <submittedName>
        <fullName evidence="3">Uncharacterized protein LOC136076080</fullName>
    </submittedName>
</protein>
<name>A0ABM4B9P7_HYDVU</name>
<evidence type="ECO:0000313" key="2">
    <source>
        <dbReference type="Proteomes" id="UP001652625"/>
    </source>
</evidence>
<gene>
    <name evidence="3" type="primary">LOC136076080</name>
</gene>
<proteinExistence type="predicted"/>
<evidence type="ECO:0000259" key="1">
    <source>
        <dbReference type="Pfam" id="PF05699"/>
    </source>
</evidence>
<keyword evidence="2" id="KW-1185">Reference proteome</keyword>
<dbReference type="PANTHER" id="PTHR45749:SF21">
    <property type="entry name" value="DUF4371 DOMAIN-CONTAINING PROTEIN"/>
    <property type="match status" value="1"/>
</dbReference>
<feature type="domain" description="HAT C-terminal dimerisation" evidence="1">
    <location>
        <begin position="132"/>
        <end position="194"/>
    </location>
</feature>